<accession>A0A1H0T2S1</accession>
<sequence>MQTTRRALVLGASRTLGLGLVRELAGGGWQVTGTVRGPDRTGLHDLAEASAGRVTVERVDMTVPADLAALRDRLAGVELDLLLVNAGVTGADVPVGEVTAEEFSRVLVTNALGPMLAIEALAPLVTPTGTVAVMSSRQGSVSLNTRGGHEVYRASKSALNQLMRSYATRADPGRTLLCLHPGWVQTELGGAGAPLTVEQSVAGLARTIEAHAGEPGLQFRDHEDAVVPW</sequence>
<dbReference type="PANTHER" id="PTHR45458:SF1">
    <property type="entry name" value="SHORT CHAIN DEHYDROGENASE"/>
    <property type="match status" value="1"/>
</dbReference>
<dbReference type="EMBL" id="FNIR01000014">
    <property type="protein sequence ID" value="SDP48081.1"/>
    <property type="molecule type" value="Genomic_DNA"/>
</dbReference>
<dbReference type="STRING" id="1052260.SAMN05660199_04015"/>
<proteinExistence type="predicted"/>
<dbReference type="Gene3D" id="3.40.50.720">
    <property type="entry name" value="NAD(P)-binding Rossmann-like Domain"/>
    <property type="match status" value="1"/>
</dbReference>
<name>A0A1H0T2S1_9ACTN</name>
<gene>
    <name evidence="1" type="ORF">SAMN05660199_04015</name>
</gene>
<dbReference type="GO" id="GO:0016616">
    <property type="term" value="F:oxidoreductase activity, acting on the CH-OH group of donors, NAD or NADP as acceptor"/>
    <property type="evidence" value="ECO:0007669"/>
    <property type="project" value="TreeGrafter"/>
</dbReference>
<dbReference type="Proteomes" id="UP000199088">
    <property type="component" value="Unassembled WGS sequence"/>
</dbReference>
<dbReference type="InterPro" id="IPR052184">
    <property type="entry name" value="SDR_enzymes"/>
</dbReference>
<organism evidence="1 2">
    <name type="scientific">Klenkia soli</name>
    <dbReference type="NCBI Taxonomy" id="1052260"/>
    <lineage>
        <taxon>Bacteria</taxon>
        <taxon>Bacillati</taxon>
        <taxon>Actinomycetota</taxon>
        <taxon>Actinomycetes</taxon>
        <taxon>Geodermatophilales</taxon>
        <taxon>Geodermatophilaceae</taxon>
        <taxon>Klenkia</taxon>
    </lineage>
</organism>
<protein>
    <submittedName>
        <fullName evidence="1">NAD(P)-dependent dehydrogenase, short-chain alcohol dehydrogenase family</fullName>
    </submittedName>
</protein>
<reference evidence="2" key="1">
    <citation type="submission" date="2016-10" db="EMBL/GenBank/DDBJ databases">
        <authorList>
            <person name="Varghese N."/>
            <person name="Submissions S."/>
        </authorList>
    </citation>
    <scope>NUCLEOTIDE SEQUENCE [LARGE SCALE GENOMIC DNA]</scope>
    <source>
        <strain evidence="2">DSM 45843</strain>
    </source>
</reference>
<evidence type="ECO:0000313" key="2">
    <source>
        <dbReference type="Proteomes" id="UP000199088"/>
    </source>
</evidence>
<evidence type="ECO:0000313" key="1">
    <source>
        <dbReference type="EMBL" id="SDP48081.1"/>
    </source>
</evidence>
<dbReference type="RefSeq" id="WP_091248912.1">
    <property type="nucleotide sequence ID" value="NZ_FNIR01000014.1"/>
</dbReference>
<dbReference type="InterPro" id="IPR002347">
    <property type="entry name" value="SDR_fam"/>
</dbReference>
<dbReference type="PRINTS" id="PR00081">
    <property type="entry name" value="GDHRDH"/>
</dbReference>
<dbReference type="OrthoDB" id="9785826at2"/>
<dbReference type="PANTHER" id="PTHR45458">
    <property type="entry name" value="SHORT-CHAIN DEHYDROGENASE/REDUCTASE SDR"/>
    <property type="match status" value="1"/>
</dbReference>
<dbReference type="Pfam" id="PF00106">
    <property type="entry name" value="adh_short"/>
    <property type="match status" value="1"/>
</dbReference>
<dbReference type="AlphaFoldDB" id="A0A1H0T2S1"/>
<dbReference type="InterPro" id="IPR036291">
    <property type="entry name" value="NAD(P)-bd_dom_sf"/>
</dbReference>
<keyword evidence="2" id="KW-1185">Reference proteome</keyword>
<dbReference type="SUPFAM" id="SSF51735">
    <property type="entry name" value="NAD(P)-binding Rossmann-fold domains"/>
    <property type="match status" value="1"/>
</dbReference>